<organism evidence="1 2">
    <name type="scientific">Triticum turgidum subsp. durum</name>
    <name type="common">Durum wheat</name>
    <name type="synonym">Triticum durum</name>
    <dbReference type="NCBI Taxonomy" id="4567"/>
    <lineage>
        <taxon>Eukaryota</taxon>
        <taxon>Viridiplantae</taxon>
        <taxon>Streptophyta</taxon>
        <taxon>Embryophyta</taxon>
        <taxon>Tracheophyta</taxon>
        <taxon>Spermatophyta</taxon>
        <taxon>Magnoliopsida</taxon>
        <taxon>Liliopsida</taxon>
        <taxon>Poales</taxon>
        <taxon>Poaceae</taxon>
        <taxon>BOP clade</taxon>
        <taxon>Pooideae</taxon>
        <taxon>Triticodae</taxon>
        <taxon>Triticeae</taxon>
        <taxon>Triticinae</taxon>
        <taxon>Triticum</taxon>
    </lineage>
</organism>
<accession>A0A9R0WBB2</accession>
<evidence type="ECO:0000313" key="1">
    <source>
        <dbReference type="EMBL" id="VAI04218.1"/>
    </source>
</evidence>
<dbReference type="AlphaFoldDB" id="A0A9R0WBB2"/>
<protein>
    <submittedName>
        <fullName evidence="1">Uncharacterized protein</fullName>
    </submittedName>
</protein>
<sequence length="161" mass="18232">MAKLQLATGATNLCWNQVFVLLDPPICFATTPFSFCYHPHSIFYEHLDFCWNRGPFLLEPTGGYAARSTPRRRKLHPVARRVAANAVRTLEVATVYAGATTGDWGSRKRGGCILLNNFLFAGTDVLFCWNRDKFLFHWLQSSQMLMSFLLEPKFGFAGSVF</sequence>
<gene>
    <name evidence="1" type="ORF">TRITD_4Bv1G057920</name>
</gene>
<proteinExistence type="predicted"/>
<dbReference type="Proteomes" id="UP000324705">
    <property type="component" value="Chromosome 4B"/>
</dbReference>
<name>A0A9R0WBB2_TRITD</name>
<dbReference type="EMBL" id="LT934118">
    <property type="protein sequence ID" value="VAI04218.1"/>
    <property type="molecule type" value="Genomic_DNA"/>
</dbReference>
<dbReference type="Gramene" id="TRITD4Bv1G057920.1">
    <property type="protein sequence ID" value="TRITD4Bv1G057920.1"/>
    <property type="gene ID" value="TRITD4Bv1G057920"/>
</dbReference>
<reference evidence="1 2" key="1">
    <citation type="submission" date="2017-09" db="EMBL/GenBank/DDBJ databases">
        <authorList>
            <consortium name="International Durum Wheat Genome Sequencing Consortium (IDWGSC)"/>
            <person name="Milanesi L."/>
        </authorList>
    </citation>
    <scope>NUCLEOTIDE SEQUENCE [LARGE SCALE GENOMIC DNA]</scope>
    <source>
        <strain evidence="2">cv. Svevo</strain>
    </source>
</reference>
<keyword evidence="2" id="KW-1185">Reference proteome</keyword>
<evidence type="ECO:0000313" key="2">
    <source>
        <dbReference type="Proteomes" id="UP000324705"/>
    </source>
</evidence>